<keyword evidence="2" id="KW-0812">Transmembrane</keyword>
<keyword evidence="2" id="KW-1133">Transmembrane helix</keyword>
<name>A0ABR3JLB7_9AGAR</name>
<gene>
    <name evidence="3" type="ORF">HGRIS_002333</name>
</gene>
<keyword evidence="2" id="KW-0472">Membrane</keyword>
<evidence type="ECO:0000256" key="2">
    <source>
        <dbReference type="SAM" id="Phobius"/>
    </source>
</evidence>
<sequence>MAYTQLTTTSATVMTSLASRAIRAGSGSAYCYNQNGQIISCPYTKLKTIIACSVVGGFILILILYYSIKHWRNKRRAALPHNNADEEHILCPKVVPPTDSLSPSRPTSTIYSPYTSYPPLRSASPKWMSTTTFTPSRPSSPKQSLSPSLADSPRPSADWMSAPATVHNTPRPSSPIVPLFR</sequence>
<evidence type="ECO:0000313" key="3">
    <source>
        <dbReference type="EMBL" id="KAL0956173.1"/>
    </source>
</evidence>
<evidence type="ECO:0000256" key="1">
    <source>
        <dbReference type="SAM" id="MobiDB-lite"/>
    </source>
</evidence>
<dbReference type="EMBL" id="JASNQZ010000006">
    <property type="protein sequence ID" value="KAL0956173.1"/>
    <property type="molecule type" value="Genomic_DNA"/>
</dbReference>
<feature type="transmembrane region" description="Helical" evidence="2">
    <location>
        <begin position="48"/>
        <end position="68"/>
    </location>
</feature>
<reference evidence="4" key="1">
    <citation type="submission" date="2024-06" db="EMBL/GenBank/DDBJ databases">
        <title>Multi-omics analyses provide insights into the biosynthesis of the anticancer antibiotic pleurotin in Hohenbuehelia grisea.</title>
        <authorList>
            <person name="Weaver J.A."/>
            <person name="Alberti F."/>
        </authorList>
    </citation>
    <scope>NUCLEOTIDE SEQUENCE [LARGE SCALE GENOMIC DNA]</scope>
    <source>
        <strain evidence="4">T-177</strain>
    </source>
</reference>
<feature type="compositionally biased region" description="Low complexity" evidence="1">
    <location>
        <begin position="129"/>
        <end position="148"/>
    </location>
</feature>
<accession>A0ABR3JLB7</accession>
<dbReference type="Proteomes" id="UP001556367">
    <property type="component" value="Unassembled WGS sequence"/>
</dbReference>
<proteinExistence type="predicted"/>
<feature type="region of interest" description="Disordered" evidence="1">
    <location>
        <begin position="126"/>
        <end position="181"/>
    </location>
</feature>
<comment type="caution">
    <text evidence="3">The sequence shown here is derived from an EMBL/GenBank/DDBJ whole genome shotgun (WGS) entry which is preliminary data.</text>
</comment>
<organism evidence="3 4">
    <name type="scientific">Hohenbuehelia grisea</name>
    <dbReference type="NCBI Taxonomy" id="104357"/>
    <lineage>
        <taxon>Eukaryota</taxon>
        <taxon>Fungi</taxon>
        <taxon>Dikarya</taxon>
        <taxon>Basidiomycota</taxon>
        <taxon>Agaricomycotina</taxon>
        <taxon>Agaricomycetes</taxon>
        <taxon>Agaricomycetidae</taxon>
        <taxon>Agaricales</taxon>
        <taxon>Pleurotineae</taxon>
        <taxon>Pleurotaceae</taxon>
        <taxon>Hohenbuehelia</taxon>
    </lineage>
</organism>
<protein>
    <submittedName>
        <fullName evidence="3">Uncharacterized protein</fullName>
    </submittedName>
</protein>
<evidence type="ECO:0000313" key="4">
    <source>
        <dbReference type="Proteomes" id="UP001556367"/>
    </source>
</evidence>
<keyword evidence="4" id="KW-1185">Reference proteome</keyword>